<evidence type="ECO:0000313" key="2">
    <source>
        <dbReference type="EMBL" id="CAF1688895.1"/>
    </source>
</evidence>
<dbReference type="InterPro" id="IPR012337">
    <property type="entry name" value="RNaseH-like_sf"/>
</dbReference>
<name>A0A816HLG3_9BILA</name>
<dbReference type="GO" id="GO:0015074">
    <property type="term" value="P:DNA integration"/>
    <property type="evidence" value="ECO:0007669"/>
    <property type="project" value="InterPro"/>
</dbReference>
<dbReference type="Proteomes" id="UP000681722">
    <property type="component" value="Unassembled WGS sequence"/>
</dbReference>
<feature type="domain" description="Integrase catalytic" evidence="1">
    <location>
        <begin position="1"/>
        <end position="87"/>
    </location>
</feature>
<dbReference type="PROSITE" id="PS50994">
    <property type="entry name" value="INTEGRASE"/>
    <property type="match status" value="1"/>
</dbReference>
<proteinExistence type="predicted"/>
<reference evidence="2" key="1">
    <citation type="submission" date="2021-02" db="EMBL/GenBank/DDBJ databases">
        <authorList>
            <person name="Nowell W R."/>
        </authorList>
    </citation>
    <scope>NUCLEOTIDE SEQUENCE</scope>
</reference>
<organism evidence="2 4">
    <name type="scientific">Didymodactylos carnosus</name>
    <dbReference type="NCBI Taxonomy" id="1234261"/>
    <lineage>
        <taxon>Eukaryota</taxon>
        <taxon>Metazoa</taxon>
        <taxon>Spiralia</taxon>
        <taxon>Gnathifera</taxon>
        <taxon>Rotifera</taxon>
        <taxon>Eurotatoria</taxon>
        <taxon>Bdelloidea</taxon>
        <taxon>Philodinida</taxon>
        <taxon>Philodinidae</taxon>
        <taxon>Didymodactylos</taxon>
    </lineage>
</organism>
<dbReference type="OrthoDB" id="6514811at2759"/>
<dbReference type="AlphaFoldDB" id="A0A816HLG3"/>
<dbReference type="Proteomes" id="UP000663829">
    <property type="component" value="Unassembled WGS sequence"/>
</dbReference>
<dbReference type="InterPro" id="IPR036397">
    <property type="entry name" value="RNaseH_sf"/>
</dbReference>
<dbReference type="EMBL" id="CAJNOQ010074837">
    <property type="protein sequence ID" value="CAF1688895.1"/>
    <property type="molecule type" value="Genomic_DNA"/>
</dbReference>
<sequence>DNGSHFISELTQAVVQQCNTTHVLTTPYHPMSNGQTERFNATLAPSLAKLRFDTNRPDPQYEIGDLVLIKVLDKSSKLKEQFEGPYR</sequence>
<dbReference type="InterPro" id="IPR001584">
    <property type="entry name" value="Integrase_cat-core"/>
</dbReference>
<feature type="non-terminal residue" evidence="2">
    <location>
        <position position="87"/>
    </location>
</feature>
<dbReference type="GO" id="GO:0003676">
    <property type="term" value="F:nucleic acid binding"/>
    <property type="evidence" value="ECO:0007669"/>
    <property type="project" value="InterPro"/>
</dbReference>
<dbReference type="SUPFAM" id="SSF53098">
    <property type="entry name" value="Ribonuclease H-like"/>
    <property type="match status" value="1"/>
</dbReference>
<accession>A0A816HLG3</accession>
<protein>
    <recommendedName>
        <fullName evidence="1">Integrase catalytic domain-containing protein</fullName>
    </recommendedName>
</protein>
<dbReference type="Gene3D" id="3.30.420.10">
    <property type="entry name" value="Ribonuclease H-like superfamily/Ribonuclease H"/>
    <property type="match status" value="1"/>
</dbReference>
<gene>
    <name evidence="2" type="ORF">GPM918_LOCUS46813</name>
    <name evidence="3" type="ORF">SRO942_LOCUS27450</name>
</gene>
<dbReference type="InterPro" id="IPR050951">
    <property type="entry name" value="Retrovirus_Pol_polyprotein"/>
</dbReference>
<comment type="caution">
    <text evidence="2">The sequence shown here is derived from an EMBL/GenBank/DDBJ whole genome shotgun (WGS) entry which is preliminary data.</text>
</comment>
<feature type="non-terminal residue" evidence="2">
    <location>
        <position position="1"/>
    </location>
</feature>
<dbReference type="PANTHER" id="PTHR37984:SF15">
    <property type="entry name" value="INTEGRASE CATALYTIC DOMAIN-CONTAINING PROTEIN"/>
    <property type="match status" value="1"/>
</dbReference>
<evidence type="ECO:0000259" key="1">
    <source>
        <dbReference type="PROSITE" id="PS50994"/>
    </source>
</evidence>
<evidence type="ECO:0000313" key="4">
    <source>
        <dbReference type="Proteomes" id="UP000663829"/>
    </source>
</evidence>
<keyword evidence="4" id="KW-1185">Reference proteome</keyword>
<evidence type="ECO:0000313" key="3">
    <source>
        <dbReference type="EMBL" id="CAF4062262.1"/>
    </source>
</evidence>
<dbReference type="PANTHER" id="PTHR37984">
    <property type="entry name" value="PROTEIN CBG26694"/>
    <property type="match status" value="1"/>
</dbReference>
<dbReference type="EMBL" id="CAJOBC010024217">
    <property type="protein sequence ID" value="CAF4062262.1"/>
    <property type="molecule type" value="Genomic_DNA"/>
</dbReference>